<proteinExistence type="predicted"/>
<feature type="chain" id="PRO_5021829590" description="Glycoside hydrolase 123 C-terminal domain-containing protein" evidence="1">
    <location>
        <begin position="23"/>
        <end position="772"/>
    </location>
</feature>
<dbReference type="Gene3D" id="2.60.120.260">
    <property type="entry name" value="Galactose-binding domain-like"/>
    <property type="match status" value="1"/>
</dbReference>
<sequence precursor="true">MKQLLVFTVSLFVLLIATPIDASDDLQVRWWDGTVTSRPVGQLLSDNDGFWGKRIVTGVTYTYESEPNAPADLWRNESGSFGRRLLNGVGMRPPMPSSWETTQSGWIDRFLSVGTSEGPLVVVFDFQKMCRFNEIDLLSQSKHISVEVAMRQQDGKLWQVVADYPMEKAEASVWSLRRIVFNEAVEARYLRIKIKAAVGPAQLNQFFAWGDSAIEPAVVPPSYHPVVLSSVAETPSAISIPGVESTAFPITEFWAWRRGLGESGQAAAVWGELATWDRLTHEPILPDPLSEVEISMARNEIEPRALALVNTNDQQPLHTKVVLSGFTRQVDNQPVDEVYGVIRVGGAIASQKYGVGIGPLFAREDLLDADLMHQYLTNGYGIAHFPDLILNPAGAAVIWLEVHTQGAKPGVYQATLKTDEGVSLPIQVNVRDVTLPEAQAWVHSWSETTKSFPFSAMDRQVKEVDYKQSLGISVWKGLPEPGTINALARERGHAIFYDYILPWSHIDRGFTNKLDPSNITDEDEAAVRTRLTSFVERAKSLGLNYNQWFGELWDEPDKDNIAAFAAYAKLAKQIDPNFQLYCNPIFWIGGGQGTAKDPVVYDGLEGWYDQYVDVSAPSLLLIDYPKSGKLFDIDLSVNAFYQVASQHAKSERAKNVLFYRRLPWIAMRRGWDGWGFYSYSRPRGSAWIDDDRDLATNSNAADYQIVYPGPAGPIPTRASEAAREGWEDYRLVQYLQKMGSGSEATRLIEASKGRNVDLTDLYQQGLMIIDHD</sequence>
<dbReference type="AlphaFoldDB" id="A0A517YPQ5"/>
<evidence type="ECO:0008006" key="4">
    <source>
        <dbReference type="Google" id="ProtNLM"/>
    </source>
</evidence>
<accession>A0A517YPQ5</accession>
<keyword evidence="3" id="KW-1185">Reference proteome</keyword>
<gene>
    <name evidence="2" type="ORF">KS4_02250</name>
</gene>
<protein>
    <recommendedName>
        <fullName evidence="4">Glycoside hydrolase 123 C-terminal domain-containing protein</fullName>
    </recommendedName>
</protein>
<feature type="signal peptide" evidence="1">
    <location>
        <begin position="1"/>
        <end position="22"/>
    </location>
</feature>
<reference evidence="2 3" key="1">
    <citation type="submission" date="2019-02" db="EMBL/GenBank/DDBJ databases">
        <title>Deep-cultivation of Planctomycetes and their phenomic and genomic characterization uncovers novel biology.</title>
        <authorList>
            <person name="Wiegand S."/>
            <person name="Jogler M."/>
            <person name="Boedeker C."/>
            <person name="Pinto D."/>
            <person name="Vollmers J."/>
            <person name="Rivas-Marin E."/>
            <person name="Kohn T."/>
            <person name="Peeters S.H."/>
            <person name="Heuer A."/>
            <person name="Rast P."/>
            <person name="Oberbeckmann S."/>
            <person name="Bunk B."/>
            <person name="Jeske O."/>
            <person name="Meyerdierks A."/>
            <person name="Storesund J.E."/>
            <person name="Kallscheuer N."/>
            <person name="Luecker S."/>
            <person name="Lage O.M."/>
            <person name="Pohl T."/>
            <person name="Merkel B.J."/>
            <person name="Hornburger P."/>
            <person name="Mueller R.-W."/>
            <person name="Bruemmer F."/>
            <person name="Labrenz M."/>
            <person name="Spormann A.M."/>
            <person name="Op den Camp H."/>
            <person name="Overmann J."/>
            <person name="Amann R."/>
            <person name="Jetten M.S.M."/>
            <person name="Mascher T."/>
            <person name="Medema M.H."/>
            <person name="Devos D.P."/>
            <person name="Kaster A.-K."/>
            <person name="Ovreas L."/>
            <person name="Rohde M."/>
            <person name="Galperin M.Y."/>
            <person name="Jogler C."/>
        </authorList>
    </citation>
    <scope>NUCLEOTIDE SEQUENCE [LARGE SCALE GENOMIC DNA]</scope>
    <source>
        <strain evidence="2 3">KS4</strain>
    </source>
</reference>
<organism evidence="2 3">
    <name type="scientific">Poriferisphaera corsica</name>
    <dbReference type="NCBI Taxonomy" id="2528020"/>
    <lineage>
        <taxon>Bacteria</taxon>
        <taxon>Pseudomonadati</taxon>
        <taxon>Planctomycetota</taxon>
        <taxon>Phycisphaerae</taxon>
        <taxon>Phycisphaerales</taxon>
        <taxon>Phycisphaeraceae</taxon>
        <taxon>Poriferisphaera</taxon>
    </lineage>
</organism>
<evidence type="ECO:0000313" key="2">
    <source>
        <dbReference type="EMBL" id="QDU32196.1"/>
    </source>
</evidence>
<dbReference type="RefSeq" id="WP_145073357.1">
    <property type="nucleotide sequence ID" value="NZ_CP036425.1"/>
</dbReference>
<evidence type="ECO:0000256" key="1">
    <source>
        <dbReference type="SAM" id="SignalP"/>
    </source>
</evidence>
<dbReference type="InterPro" id="IPR008979">
    <property type="entry name" value="Galactose-bd-like_sf"/>
</dbReference>
<evidence type="ECO:0000313" key="3">
    <source>
        <dbReference type="Proteomes" id="UP000317369"/>
    </source>
</evidence>
<name>A0A517YPQ5_9BACT</name>
<dbReference type="SUPFAM" id="SSF49785">
    <property type="entry name" value="Galactose-binding domain-like"/>
    <property type="match status" value="1"/>
</dbReference>
<dbReference type="EMBL" id="CP036425">
    <property type="protein sequence ID" value="QDU32196.1"/>
    <property type="molecule type" value="Genomic_DNA"/>
</dbReference>
<dbReference type="KEGG" id="pcor:KS4_02250"/>
<keyword evidence="1" id="KW-0732">Signal</keyword>
<dbReference type="Proteomes" id="UP000317369">
    <property type="component" value="Chromosome"/>
</dbReference>
<dbReference type="OrthoDB" id="3579255at2"/>